<evidence type="ECO:0000256" key="1">
    <source>
        <dbReference type="ARBA" id="ARBA00004245"/>
    </source>
</evidence>
<dbReference type="OrthoDB" id="10033309at2759"/>
<dbReference type="InterPro" id="IPR001372">
    <property type="entry name" value="Dynein_light_chain_typ-1/2"/>
</dbReference>
<comment type="subcellular location">
    <subcellularLocation>
        <location evidence="1 8">Cytoplasm</location>
        <location evidence="1 8">Cytoskeleton</location>
    </subcellularLocation>
</comment>
<evidence type="ECO:0000313" key="10">
    <source>
        <dbReference type="Proteomes" id="UP000751190"/>
    </source>
</evidence>
<evidence type="ECO:0000256" key="6">
    <source>
        <dbReference type="ARBA" id="ARBA00023175"/>
    </source>
</evidence>
<evidence type="ECO:0000313" key="9">
    <source>
        <dbReference type="EMBL" id="KAG8468457.1"/>
    </source>
</evidence>
<sequence>MSGPKAVIKTVDMAEEMQTDAIEIAQEAIGSYMMEKDMANFIKREFDKKYQPTWHVIIGKSWGALVTHATKNFIYFYLGDIAILIFKSG</sequence>
<dbReference type="CDD" id="cd21452">
    <property type="entry name" value="DLC-like_DYNLL1_DYNLL2"/>
    <property type="match status" value="1"/>
</dbReference>
<keyword evidence="7 8" id="KW-0206">Cytoskeleton</keyword>
<dbReference type="SMART" id="SM01375">
    <property type="entry name" value="Dynein_light"/>
    <property type="match status" value="1"/>
</dbReference>
<dbReference type="GO" id="GO:0007017">
    <property type="term" value="P:microtubule-based process"/>
    <property type="evidence" value="ECO:0007669"/>
    <property type="project" value="InterPro"/>
</dbReference>
<keyword evidence="4 8" id="KW-0493">Microtubule</keyword>
<organism evidence="9 10">
    <name type="scientific">Diacronema lutheri</name>
    <name type="common">Unicellular marine alga</name>
    <name type="synonym">Monochrysis lutheri</name>
    <dbReference type="NCBI Taxonomy" id="2081491"/>
    <lineage>
        <taxon>Eukaryota</taxon>
        <taxon>Haptista</taxon>
        <taxon>Haptophyta</taxon>
        <taxon>Pavlovophyceae</taxon>
        <taxon>Pavlovales</taxon>
        <taxon>Pavlovaceae</taxon>
        <taxon>Diacronema</taxon>
    </lineage>
</organism>
<dbReference type="SUPFAM" id="SSF54648">
    <property type="entry name" value="DLC"/>
    <property type="match status" value="1"/>
</dbReference>
<dbReference type="PANTHER" id="PTHR11886">
    <property type="entry name" value="DYNEIN LIGHT CHAIN"/>
    <property type="match status" value="1"/>
</dbReference>
<dbReference type="Pfam" id="PF01221">
    <property type="entry name" value="Dynein_light"/>
    <property type="match status" value="1"/>
</dbReference>
<keyword evidence="6 8" id="KW-0505">Motor protein</keyword>
<dbReference type="OMA" id="WGALVTH"/>
<keyword evidence="5 8" id="KW-0243">Dynein</keyword>
<keyword evidence="3 8" id="KW-0963">Cytoplasm</keyword>
<comment type="caution">
    <text evidence="9">The sequence shown here is derived from an EMBL/GenBank/DDBJ whole genome shotgun (WGS) entry which is preliminary data.</text>
</comment>
<name>A0A8J6CB86_DIALT</name>
<proteinExistence type="inferred from homology"/>
<evidence type="ECO:0000256" key="2">
    <source>
        <dbReference type="ARBA" id="ARBA00010156"/>
    </source>
</evidence>
<dbReference type="FunFam" id="3.30.740.10:FF:000001">
    <property type="entry name" value="Dynein light chain"/>
    <property type="match status" value="1"/>
</dbReference>
<dbReference type="PANTHER" id="PTHR11886:SF35">
    <property type="entry name" value="DYNEIN LIGHT CHAIN"/>
    <property type="match status" value="1"/>
</dbReference>
<dbReference type="EMBL" id="JAGTXO010000004">
    <property type="protein sequence ID" value="KAG8468457.1"/>
    <property type="molecule type" value="Genomic_DNA"/>
</dbReference>
<gene>
    <name evidence="9" type="ORF">KFE25_013540</name>
</gene>
<evidence type="ECO:0000256" key="8">
    <source>
        <dbReference type="RuleBase" id="RU365010"/>
    </source>
</evidence>
<evidence type="ECO:0000256" key="7">
    <source>
        <dbReference type="ARBA" id="ARBA00023212"/>
    </source>
</evidence>
<dbReference type="AlphaFoldDB" id="A0A8J6CB86"/>
<dbReference type="InterPro" id="IPR037177">
    <property type="entry name" value="DLC_sf"/>
</dbReference>
<dbReference type="GO" id="GO:0045505">
    <property type="term" value="F:dynein intermediate chain binding"/>
    <property type="evidence" value="ECO:0007669"/>
    <property type="project" value="TreeGrafter"/>
</dbReference>
<comment type="similarity">
    <text evidence="2 8">Belongs to the dynein light chain family.</text>
</comment>
<evidence type="ECO:0000256" key="4">
    <source>
        <dbReference type="ARBA" id="ARBA00022701"/>
    </source>
</evidence>
<evidence type="ECO:0000256" key="3">
    <source>
        <dbReference type="ARBA" id="ARBA00022490"/>
    </source>
</evidence>
<dbReference type="Gene3D" id="3.30.740.10">
    <property type="entry name" value="Protein Inhibitor Of Neuronal Nitric Oxide Synthase"/>
    <property type="match status" value="1"/>
</dbReference>
<accession>A0A8J6CB86</accession>
<reference evidence="9" key="1">
    <citation type="submission" date="2021-05" db="EMBL/GenBank/DDBJ databases">
        <title>The genome of the haptophyte Pavlova lutheri (Diacronema luteri, Pavlovales) - a model for lipid biosynthesis in eukaryotic algae.</title>
        <authorList>
            <person name="Hulatt C.J."/>
            <person name="Posewitz M.C."/>
        </authorList>
    </citation>
    <scope>NUCLEOTIDE SEQUENCE</scope>
    <source>
        <strain evidence="9">NIVA-4/92</strain>
    </source>
</reference>
<evidence type="ECO:0000256" key="5">
    <source>
        <dbReference type="ARBA" id="ARBA00023017"/>
    </source>
</evidence>
<protein>
    <recommendedName>
        <fullName evidence="8">Dynein light chain</fullName>
    </recommendedName>
</protein>
<dbReference type="Proteomes" id="UP000751190">
    <property type="component" value="Unassembled WGS sequence"/>
</dbReference>
<dbReference type="GO" id="GO:0005868">
    <property type="term" value="C:cytoplasmic dynein complex"/>
    <property type="evidence" value="ECO:0007669"/>
    <property type="project" value="TreeGrafter"/>
</dbReference>
<dbReference type="GO" id="GO:0005874">
    <property type="term" value="C:microtubule"/>
    <property type="evidence" value="ECO:0007669"/>
    <property type="project" value="UniProtKB-KW"/>
</dbReference>
<keyword evidence="10" id="KW-1185">Reference proteome</keyword>